<accession>A0A0B7NNG6</accession>
<dbReference type="AlphaFoldDB" id="A0A0B7NNG6"/>
<gene>
    <name evidence="2" type="primary">PARPA_11198.1 scaffold 42812</name>
</gene>
<evidence type="ECO:0000313" key="2">
    <source>
        <dbReference type="EMBL" id="CEP16918.1"/>
    </source>
</evidence>
<dbReference type="SUPFAM" id="SSF54236">
    <property type="entry name" value="Ubiquitin-like"/>
    <property type="match status" value="1"/>
</dbReference>
<reference evidence="2 3" key="1">
    <citation type="submission" date="2014-09" db="EMBL/GenBank/DDBJ databases">
        <authorList>
            <person name="Ellenberger Sabrina"/>
        </authorList>
    </citation>
    <scope>NUCLEOTIDE SEQUENCE [LARGE SCALE GENOMIC DNA]</scope>
    <source>
        <strain evidence="2 3">CBS 412.66</strain>
    </source>
</reference>
<dbReference type="InterPro" id="IPR019413">
    <property type="entry name" value="Dsc3_ub-like_dom"/>
</dbReference>
<evidence type="ECO:0000313" key="3">
    <source>
        <dbReference type="Proteomes" id="UP000054107"/>
    </source>
</evidence>
<feature type="domain" description="DSC E3 ubiquitin ligase complex subunit 3 ubiquitin-like" evidence="1">
    <location>
        <begin position="111"/>
        <end position="167"/>
    </location>
</feature>
<protein>
    <recommendedName>
        <fullName evidence="1">DSC E3 ubiquitin ligase complex subunit 3 ubiquitin-like domain-containing protein</fullName>
    </recommendedName>
</protein>
<proteinExistence type="predicted"/>
<dbReference type="Proteomes" id="UP000054107">
    <property type="component" value="Unassembled WGS sequence"/>
</dbReference>
<name>A0A0B7NNG6_9FUNG</name>
<dbReference type="OrthoDB" id="2378192at2759"/>
<dbReference type="InterPro" id="IPR029071">
    <property type="entry name" value="Ubiquitin-like_domsf"/>
</dbReference>
<organism evidence="2 3">
    <name type="scientific">Parasitella parasitica</name>
    <dbReference type="NCBI Taxonomy" id="35722"/>
    <lineage>
        <taxon>Eukaryota</taxon>
        <taxon>Fungi</taxon>
        <taxon>Fungi incertae sedis</taxon>
        <taxon>Mucoromycota</taxon>
        <taxon>Mucoromycotina</taxon>
        <taxon>Mucoromycetes</taxon>
        <taxon>Mucorales</taxon>
        <taxon>Mucorineae</taxon>
        <taxon>Mucoraceae</taxon>
        <taxon>Parasitella</taxon>
    </lineage>
</organism>
<keyword evidence="3" id="KW-1185">Reference proteome</keyword>
<evidence type="ECO:0000259" key="1">
    <source>
        <dbReference type="Pfam" id="PF10302"/>
    </source>
</evidence>
<sequence length="203" mass="21648">MGCCSSIPSTDDGDAGLNTTSAAAAATNSDNRQAQTQHQQPSSIQINKPEVTITRASSSLHSQSNIEKISSKEMDNNFSVTSSNAAATATAAATTTVTATATTTTTSTWPIYVRLSNNGQDITLQVPTQPPYLTVSGLRQELLPHLEKNVRVKLIYLGRILPDQHVIVPTQTDADSPLPPPKNRAIQIQKDGVIQAMVTKPSR</sequence>
<dbReference type="EMBL" id="LN733376">
    <property type="protein sequence ID" value="CEP16918.1"/>
    <property type="molecule type" value="Genomic_DNA"/>
</dbReference>
<dbReference type="Pfam" id="PF10302">
    <property type="entry name" value="Dsc3_N"/>
    <property type="match status" value="1"/>
</dbReference>